<dbReference type="GO" id="GO:0012505">
    <property type="term" value="C:endomembrane system"/>
    <property type="evidence" value="ECO:0007669"/>
    <property type="project" value="UniProtKB-SubCell"/>
</dbReference>
<reference evidence="10 11" key="1">
    <citation type="journal article" date="2014" name="Nat. Genet.">
        <title>Whole-genome sequence of a flatfish provides insights into ZW sex chromosome evolution and adaptation to a benthic lifestyle.</title>
        <authorList>
            <person name="Chen S."/>
            <person name="Zhang G."/>
            <person name="Shao C."/>
            <person name="Huang Q."/>
            <person name="Liu G."/>
            <person name="Zhang P."/>
            <person name="Song W."/>
            <person name="An N."/>
            <person name="Chalopin D."/>
            <person name="Volff J.N."/>
            <person name="Hong Y."/>
            <person name="Li Q."/>
            <person name="Sha Z."/>
            <person name="Zhou H."/>
            <person name="Xie M."/>
            <person name="Yu Q."/>
            <person name="Liu Y."/>
            <person name="Xiang H."/>
            <person name="Wang N."/>
            <person name="Wu K."/>
            <person name="Yang C."/>
            <person name="Zhou Q."/>
            <person name="Liao X."/>
            <person name="Yang L."/>
            <person name="Hu Q."/>
            <person name="Zhang J."/>
            <person name="Meng L."/>
            <person name="Jin L."/>
            <person name="Tian Y."/>
            <person name="Lian J."/>
            <person name="Yang J."/>
            <person name="Miao G."/>
            <person name="Liu S."/>
            <person name="Liang Z."/>
            <person name="Yan F."/>
            <person name="Li Y."/>
            <person name="Sun B."/>
            <person name="Zhang H."/>
            <person name="Zhang J."/>
            <person name="Zhu Y."/>
            <person name="Du M."/>
            <person name="Zhao Y."/>
            <person name="Schartl M."/>
            <person name="Tang Q."/>
            <person name="Wang J."/>
        </authorList>
    </citation>
    <scope>NUCLEOTIDE SEQUENCE</scope>
</reference>
<keyword evidence="4 7" id="KW-1133">Transmembrane helix</keyword>
<organism evidence="10 11">
    <name type="scientific">Cynoglossus semilaevis</name>
    <name type="common">Tongue sole</name>
    <dbReference type="NCBI Taxonomy" id="244447"/>
    <lineage>
        <taxon>Eukaryota</taxon>
        <taxon>Metazoa</taxon>
        <taxon>Chordata</taxon>
        <taxon>Craniata</taxon>
        <taxon>Vertebrata</taxon>
        <taxon>Euteleostomi</taxon>
        <taxon>Actinopterygii</taxon>
        <taxon>Neopterygii</taxon>
        <taxon>Teleostei</taxon>
        <taxon>Neoteleostei</taxon>
        <taxon>Acanthomorphata</taxon>
        <taxon>Carangaria</taxon>
        <taxon>Pleuronectiformes</taxon>
        <taxon>Pleuronectoidei</taxon>
        <taxon>Cynoglossidae</taxon>
        <taxon>Cynoglossinae</taxon>
        <taxon>Cynoglossus</taxon>
    </lineage>
</organism>
<evidence type="ECO:0000256" key="5">
    <source>
        <dbReference type="ARBA" id="ARBA00023136"/>
    </source>
</evidence>
<evidence type="ECO:0000313" key="11">
    <source>
        <dbReference type="Proteomes" id="UP000265120"/>
    </source>
</evidence>
<evidence type="ECO:0000313" key="10">
    <source>
        <dbReference type="Ensembl" id="ENSCSEP00000019222.1"/>
    </source>
</evidence>
<evidence type="ECO:0000256" key="7">
    <source>
        <dbReference type="SAM" id="Phobius"/>
    </source>
</evidence>
<evidence type="ECO:0000256" key="3">
    <source>
        <dbReference type="ARBA" id="ARBA00022692"/>
    </source>
</evidence>
<dbReference type="PANTHER" id="PTHR28556">
    <property type="entry name" value="TRANSMEMBRANE PROTEIN 106B"/>
    <property type="match status" value="1"/>
</dbReference>
<accession>A0A3P8VY49</accession>
<dbReference type="OMA" id="ADTVHCP"/>
<sequence>MSKITRRMGHVPSRFSGDRDHARCQHYGSVRDDDATPIIENDCTKRRRSTGRRCSGDTVPCPTCQGTGRIPRGQESKLVAVIPCTDQRLRPRHTKLYVALSVGVCLLISVLVLFFLFPRPVLLSPVTVESSVVFFVNSSVLINIVNTVNITNDNFVSVRAYSLSVQALDFRTVVGTVYIEDTTSVPPLSTKTISYMIPVNLTEPGKVGYCKSHVPVHILYLRLQMSLTIYYLAHDEQISQDAYKFINCGANSTAPHQTRLAAQ</sequence>
<dbReference type="GeneTree" id="ENSGT00940000166248"/>
<comment type="subcellular location">
    <subcellularLocation>
        <location evidence="1">Endomembrane system</location>
    </subcellularLocation>
</comment>
<evidence type="ECO:0000259" key="8">
    <source>
        <dbReference type="Pfam" id="PF07092"/>
    </source>
</evidence>
<keyword evidence="11" id="KW-1185">Reference proteome</keyword>
<reference evidence="10" key="2">
    <citation type="submission" date="2025-08" db="UniProtKB">
        <authorList>
            <consortium name="Ensembl"/>
        </authorList>
    </citation>
    <scope>IDENTIFICATION</scope>
</reference>
<evidence type="ECO:0000256" key="4">
    <source>
        <dbReference type="ARBA" id="ARBA00022989"/>
    </source>
</evidence>
<dbReference type="InParanoid" id="A0A3P8VY49"/>
<dbReference type="PANTHER" id="PTHR28556:SF6">
    <property type="entry name" value="TRANSMEMBRANE PROTEIN 106A"/>
    <property type="match status" value="1"/>
</dbReference>
<evidence type="ECO:0000256" key="6">
    <source>
        <dbReference type="SAM" id="MobiDB-lite"/>
    </source>
</evidence>
<keyword evidence="5 7" id="KW-0472">Membrane</keyword>
<dbReference type="Pfam" id="PF07092">
    <property type="entry name" value="TMEM106"/>
    <property type="match status" value="1"/>
</dbReference>
<evidence type="ECO:0000256" key="2">
    <source>
        <dbReference type="ARBA" id="ARBA00008111"/>
    </source>
</evidence>
<keyword evidence="3 7" id="KW-0812">Transmembrane</keyword>
<feature type="region of interest" description="Disordered" evidence="6">
    <location>
        <begin position="1"/>
        <end position="20"/>
    </location>
</feature>
<dbReference type="Proteomes" id="UP000265120">
    <property type="component" value="Chromosome 17"/>
</dbReference>
<evidence type="ECO:0000256" key="1">
    <source>
        <dbReference type="ARBA" id="ARBA00004308"/>
    </source>
</evidence>
<proteinExistence type="inferred from homology"/>
<dbReference type="Pfam" id="PF21002">
    <property type="entry name" value="TMEM106_N"/>
    <property type="match status" value="1"/>
</dbReference>
<comment type="similarity">
    <text evidence="2">Belongs to the TMEM106 family.</text>
</comment>
<reference evidence="10" key="3">
    <citation type="submission" date="2025-09" db="UniProtKB">
        <authorList>
            <consortium name="Ensembl"/>
        </authorList>
    </citation>
    <scope>IDENTIFICATION</scope>
</reference>
<dbReference type="Ensembl" id="ENSCSET00000019458.1">
    <property type="protein sequence ID" value="ENSCSEP00000019222.1"/>
    <property type="gene ID" value="ENSCSEG00000012313.1"/>
</dbReference>
<feature type="transmembrane region" description="Helical" evidence="7">
    <location>
        <begin position="96"/>
        <end position="117"/>
    </location>
</feature>
<evidence type="ECO:0000259" key="9">
    <source>
        <dbReference type="Pfam" id="PF21002"/>
    </source>
</evidence>
<feature type="domain" description="Transmembrane protein 106 N-terminal" evidence="9">
    <location>
        <begin position="54"/>
        <end position="95"/>
    </location>
</feature>
<name>A0A3P8VY49_CYNSE</name>
<dbReference type="InterPro" id="IPR048511">
    <property type="entry name" value="TMEM106_N"/>
</dbReference>
<dbReference type="InterPro" id="IPR048509">
    <property type="entry name" value="TMEM106_C"/>
</dbReference>
<dbReference type="AlphaFoldDB" id="A0A3P8VY49"/>
<feature type="domain" description="Transmembrane protein 106 C-terminal" evidence="8">
    <location>
        <begin position="118"/>
        <end position="253"/>
    </location>
</feature>
<protein>
    <submittedName>
        <fullName evidence="10">Transmembrane protein 106B-like</fullName>
    </submittedName>
</protein>
<dbReference type="InterPro" id="IPR009790">
    <property type="entry name" value="TMEM106"/>
</dbReference>